<accession>C0CT32</accession>
<dbReference type="HOGENOM" id="CLU_3181849_0_0_9"/>
<reference evidence="1 2" key="2">
    <citation type="submission" date="2009-02" db="EMBL/GenBank/DDBJ databases">
        <title>Draft genome sequence of Clostridium asparagiforme (DSM 15981).</title>
        <authorList>
            <person name="Sudarsanam P."/>
            <person name="Ley R."/>
            <person name="Guruge J."/>
            <person name="Turnbaugh P.J."/>
            <person name="Mahowald M."/>
            <person name="Liep D."/>
            <person name="Gordon J."/>
        </authorList>
    </citation>
    <scope>NUCLEOTIDE SEQUENCE [LARGE SCALE GENOMIC DNA]</scope>
    <source>
        <strain evidence="1 2">DSM 15981</strain>
    </source>
</reference>
<sequence length="46" mass="5450">MILPGFRYFCISIGFLFICNRISSPTFLPPLLLFCYISHKIYKFDL</sequence>
<gene>
    <name evidence="1" type="ORF">CLOSTASPAR_00127</name>
</gene>
<name>C0CT32_9FIRM</name>
<protein>
    <submittedName>
        <fullName evidence="1">Uncharacterized protein</fullName>
    </submittedName>
</protein>
<dbReference type="AlphaFoldDB" id="C0CT32"/>
<dbReference type="EMBL" id="ACCJ01000007">
    <property type="protein sequence ID" value="EEG57766.1"/>
    <property type="molecule type" value="Genomic_DNA"/>
</dbReference>
<proteinExistence type="predicted"/>
<reference evidence="1 2" key="1">
    <citation type="submission" date="2009-01" db="EMBL/GenBank/DDBJ databases">
        <authorList>
            <person name="Fulton L."/>
            <person name="Clifton S."/>
            <person name="Fulton B."/>
            <person name="Xu J."/>
            <person name="Minx P."/>
            <person name="Pepin K.H."/>
            <person name="Johnson M."/>
            <person name="Bhonagiri V."/>
            <person name="Nash W.E."/>
            <person name="Mardis E.R."/>
            <person name="Wilson R.K."/>
        </authorList>
    </citation>
    <scope>NUCLEOTIDE SEQUENCE [LARGE SCALE GENOMIC DNA]</scope>
    <source>
        <strain evidence="1 2">DSM 15981</strain>
    </source>
</reference>
<dbReference type="Proteomes" id="UP000004756">
    <property type="component" value="Unassembled WGS sequence"/>
</dbReference>
<evidence type="ECO:0000313" key="2">
    <source>
        <dbReference type="Proteomes" id="UP000004756"/>
    </source>
</evidence>
<comment type="caution">
    <text evidence="1">The sequence shown here is derived from an EMBL/GenBank/DDBJ whole genome shotgun (WGS) entry which is preliminary data.</text>
</comment>
<keyword evidence="2" id="KW-1185">Reference proteome</keyword>
<evidence type="ECO:0000313" key="1">
    <source>
        <dbReference type="EMBL" id="EEG57766.1"/>
    </source>
</evidence>
<organism evidence="1 2">
    <name type="scientific">[Clostridium] asparagiforme DSM 15981</name>
    <dbReference type="NCBI Taxonomy" id="518636"/>
    <lineage>
        <taxon>Bacteria</taxon>
        <taxon>Bacillati</taxon>
        <taxon>Bacillota</taxon>
        <taxon>Clostridia</taxon>
        <taxon>Lachnospirales</taxon>
        <taxon>Lachnospiraceae</taxon>
        <taxon>Enterocloster</taxon>
    </lineage>
</organism>